<sequence>MVDAMVSEDEVESFLVALRAGDVDKKINLVQLWAIKLDSMDQLPDKTVDAITLLVAPFLRSPSHLLVTSTLAAFLPAYIPLIPSTAPQLHHLQLALVQLLPGLIERLNDPKDKVNEPASQCLALLGNKAYEADPPAPSQKGKEKDGVAGIWEKAVKDTLAGKNSRAKIGILKLLLSMRSGKNTKLPLKPWLPSLVNLLEDGDGSVRDQARETVVALLSPPTVPAAARSELKKLMLARNVRKSIADAVISRVLGGGPAPALPVSTETDSVAPAGSAKPAQQSANEDVEIVLVASAADLQSEFKAMVPHFQGKETEHNWGPRERSLVRIRGMLRGGASSKYSDAFLASLKGDVIDGIAKTLLSLRTTVAQQACALVQELAEHLGTLFDSCLEPLLPVLGKMAGFTKKIIADKAQKAVTAIIVHSTLHPRPIISHIAAGINDKSIASRQFGAAHLRTFLESQARQHLGAIEAHPGLVSEIEQLLRRCLADTSTGVREQARGAFWAFDKVWPRQATAIIDSLDATARKQLEKANPSVLSAGAPSGSARSTPNRPRQSSAMAAMIAAKRAKAVAEKTASANGSSRAASPNGSPSSAPRTAEVAQPASPSNGVELPGDVKAKARTSAEEEGGPQGADNASSSPLPPPPPSTVDALALGVGTLRLDPDSEAAVPLKEAALPATTSQPVAAAQEGSVPPSSSALFKGSAEPRVSTRHLQTTHEERRGDGQDSAPASERASQTRRRVSAQSEKRLSTHSLKSDKSRSSATLAHQTRVGQRTAGIPTPVVKTNAASSQASSRSRSSSLARTLSHSPPSLLDSMPRSLRHSDMRDAASSDTSAGGSHLRTPTLPRFHLPRPHPEPIGAHFQAESPLPPHRGAASRSVSDSVNTTPFARRRSFVPDGPIDPADEARRAQVAQGLSAAQQLLDFDDDQMDLATAPITPARPGSTSVHIAQPFRTPVARQRQIWEDSPRVMTPKLLHDLKSRAHERSWWKERQNLLDQAPADHELSNATIEADLTALASGSPALENLQRLVQFSQAHPITLEDVHDDDVDREEIAEQKLVWEEQRLFDRVFDGLIAFLDPKRPTAILEQGLVLLWELVQNQWVLCESREDDLLDSLFVLRSSTNPIILESTNSLVSLLTEVCSPPFLLLLLHSALDRFVAAQSSSQSNLTSLQHEPAQLRGERAKVSGYNFALNAMGMCILHLPKEAVEAEARRLERQVMAALALTTAQGVLARQAAHRVILAVQCMLGDDVRTLALFPELDPGQRSFATYLMQQNGVMNKAPSDSAEDAARRQAVLDELLDGLTKGARLR</sequence>
<feature type="compositionally biased region" description="Basic and acidic residues" evidence="6">
    <location>
        <begin position="611"/>
        <end position="621"/>
    </location>
</feature>
<dbReference type="GeneID" id="95989852"/>
<dbReference type="Gene3D" id="1.25.10.10">
    <property type="entry name" value="Leucine-rich Repeat Variant"/>
    <property type="match status" value="2"/>
</dbReference>
<dbReference type="Pfam" id="PF12348">
    <property type="entry name" value="CLASP_N"/>
    <property type="match status" value="1"/>
</dbReference>
<dbReference type="InterPro" id="IPR034085">
    <property type="entry name" value="TOG"/>
</dbReference>
<feature type="compositionally biased region" description="Polar residues" evidence="6">
    <location>
        <begin position="542"/>
        <end position="554"/>
    </location>
</feature>
<accession>A0ABR3PRY4</accession>
<feature type="compositionally biased region" description="Polar residues" evidence="6">
    <location>
        <begin position="874"/>
        <end position="884"/>
    </location>
</feature>
<name>A0ABR3PRY4_9TREE</name>
<feature type="compositionally biased region" description="Basic and acidic residues" evidence="6">
    <location>
        <begin position="742"/>
        <end position="757"/>
    </location>
</feature>
<feature type="compositionally biased region" description="Low complexity" evidence="6">
    <location>
        <begin position="784"/>
        <end position="805"/>
    </location>
</feature>
<comment type="similarity">
    <text evidence="2">Belongs to the CLASP family.</text>
</comment>
<dbReference type="SMART" id="SM01349">
    <property type="entry name" value="TOG"/>
    <property type="match status" value="2"/>
</dbReference>
<dbReference type="PANTHER" id="PTHR21567">
    <property type="entry name" value="CLASP"/>
    <property type="match status" value="1"/>
</dbReference>
<dbReference type="PANTHER" id="PTHR21567:SF9">
    <property type="entry name" value="CLIP-ASSOCIATING PROTEIN"/>
    <property type="match status" value="1"/>
</dbReference>
<feature type="compositionally biased region" description="Low complexity" evidence="6">
    <location>
        <begin position="570"/>
        <end position="593"/>
    </location>
</feature>
<organism evidence="8 9">
    <name type="scientific">Vanrija albida</name>
    <dbReference type="NCBI Taxonomy" id="181172"/>
    <lineage>
        <taxon>Eukaryota</taxon>
        <taxon>Fungi</taxon>
        <taxon>Dikarya</taxon>
        <taxon>Basidiomycota</taxon>
        <taxon>Agaricomycotina</taxon>
        <taxon>Tremellomycetes</taxon>
        <taxon>Trichosporonales</taxon>
        <taxon>Trichosporonaceae</taxon>
        <taxon>Vanrija</taxon>
    </lineage>
</organism>
<evidence type="ECO:0000259" key="7">
    <source>
        <dbReference type="SMART" id="SM01349"/>
    </source>
</evidence>
<proteinExistence type="inferred from homology"/>
<keyword evidence="5" id="KW-0498">Mitosis</keyword>
<dbReference type="SUPFAM" id="SSF48371">
    <property type="entry name" value="ARM repeat"/>
    <property type="match status" value="1"/>
</dbReference>
<comment type="caution">
    <text evidence="8">The sequence shown here is derived from an EMBL/GenBank/DDBJ whole genome shotgun (WGS) entry which is preliminary data.</text>
</comment>
<evidence type="ECO:0000313" key="9">
    <source>
        <dbReference type="Proteomes" id="UP001565368"/>
    </source>
</evidence>
<reference evidence="8 9" key="1">
    <citation type="submission" date="2023-08" db="EMBL/GenBank/DDBJ databases">
        <title>Annotated Genome Sequence of Vanrija albida AlHP1.</title>
        <authorList>
            <person name="Herzog R."/>
        </authorList>
    </citation>
    <scope>NUCLEOTIDE SEQUENCE [LARGE SCALE GENOMIC DNA]</scope>
    <source>
        <strain evidence="8 9">AlHP1</strain>
    </source>
</reference>
<evidence type="ECO:0000256" key="3">
    <source>
        <dbReference type="ARBA" id="ARBA00022618"/>
    </source>
</evidence>
<dbReference type="InterPro" id="IPR011989">
    <property type="entry name" value="ARM-like"/>
</dbReference>
<keyword evidence="9" id="KW-1185">Reference proteome</keyword>
<evidence type="ECO:0000256" key="6">
    <source>
        <dbReference type="SAM" id="MobiDB-lite"/>
    </source>
</evidence>
<dbReference type="InterPro" id="IPR024395">
    <property type="entry name" value="CLASP_N_dom"/>
</dbReference>
<dbReference type="InterPro" id="IPR016024">
    <property type="entry name" value="ARM-type_fold"/>
</dbReference>
<keyword evidence="4" id="KW-0493">Microtubule</keyword>
<evidence type="ECO:0000256" key="1">
    <source>
        <dbReference type="ARBA" id="ARBA00004186"/>
    </source>
</evidence>
<protein>
    <submittedName>
        <fullName evidence="8">Suppressor of tub2 mutation</fullName>
    </submittedName>
</protein>
<evidence type="ECO:0000256" key="5">
    <source>
        <dbReference type="ARBA" id="ARBA00022776"/>
    </source>
</evidence>
<evidence type="ECO:0000313" key="8">
    <source>
        <dbReference type="EMBL" id="KAL1405184.1"/>
    </source>
</evidence>
<feature type="compositionally biased region" description="Polar residues" evidence="6">
    <location>
        <begin position="758"/>
        <end position="769"/>
    </location>
</feature>
<feature type="region of interest" description="Disordered" evidence="6">
    <location>
        <begin position="530"/>
        <end position="648"/>
    </location>
</feature>
<feature type="region of interest" description="Disordered" evidence="6">
    <location>
        <begin position="677"/>
        <end position="894"/>
    </location>
</feature>
<keyword evidence="3" id="KW-0132">Cell division</keyword>
<dbReference type="EMBL" id="JBBXJM010000007">
    <property type="protein sequence ID" value="KAL1405184.1"/>
    <property type="molecule type" value="Genomic_DNA"/>
</dbReference>
<feature type="domain" description="TOG" evidence="7">
    <location>
        <begin position="293"/>
        <end position="539"/>
    </location>
</feature>
<evidence type="ECO:0000256" key="4">
    <source>
        <dbReference type="ARBA" id="ARBA00022701"/>
    </source>
</evidence>
<dbReference type="RefSeq" id="XP_069205128.1">
    <property type="nucleotide sequence ID" value="XM_069357191.1"/>
</dbReference>
<gene>
    <name evidence="8" type="primary">STU1</name>
    <name evidence="8" type="ORF">Q8F55_008809</name>
</gene>
<evidence type="ECO:0000256" key="2">
    <source>
        <dbReference type="ARBA" id="ARBA00009549"/>
    </source>
</evidence>
<dbReference type="Proteomes" id="UP001565368">
    <property type="component" value="Unassembled WGS sequence"/>
</dbReference>
<feature type="compositionally biased region" description="Basic and acidic residues" evidence="6">
    <location>
        <begin position="712"/>
        <end position="721"/>
    </location>
</feature>
<keyword evidence="5" id="KW-0131">Cell cycle</keyword>
<comment type="subcellular location">
    <subcellularLocation>
        <location evidence="1">Cytoplasm</location>
        <location evidence="1">Cytoskeleton</location>
        <location evidence="1">Spindle</location>
    </subcellularLocation>
</comment>
<feature type="domain" description="TOG" evidence="7">
    <location>
        <begin position="9"/>
        <end position="257"/>
    </location>
</feature>